<reference evidence="3" key="1">
    <citation type="submission" date="2021-02" db="EMBL/GenBank/DDBJ databases">
        <title>Natronoglycomyces albus gen. nov., sp. nov, a haloalkaliphilic actinobacterium from a soda solonchak soil.</title>
        <authorList>
            <person name="Sorokin D.Y."/>
            <person name="Khijniak T.V."/>
            <person name="Zakharycheva A.P."/>
            <person name="Boueva O.V."/>
            <person name="Ariskina E.V."/>
            <person name="Hahnke R.L."/>
            <person name="Bunk B."/>
            <person name="Sproer C."/>
            <person name="Schumann P."/>
            <person name="Evtushenko L.I."/>
            <person name="Kublanov I.V."/>
        </authorList>
    </citation>
    <scope>NUCLEOTIDE SEQUENCE</scope>
    <source>
        <strain evidence="3">DSM 106290</strain>
    </source>
</reference>
<dbReference type="InterPro" id="IPR011059">
    <property type="entry name" value="Metal-dep_hydrolase_composite"/>
</dbReference>
<dbReference type="InterPro" id="IPR013108">
    <property type="entry name" value="Amidohydro_3"/>
</dbReference>
<dbReference type="Gene3D" id="3.10.310.70">
    <property type="match status" value="1"/>
</dbReference>
<dbReference type="RefSeq" id="WP_213172775.1">
    <property type="nucleotide sequence ID" value="NZ_CP070496.1"/>
</dbReference>
<dbReference type="EMBL" id="CP070496">
    <property type="protein sequence ID" value="QSB06766.1"/>
    <property type="molecule type" value="Genomic_DNA"/>
</dbReference>
<feature type="domain" description="Amidohydrolase 3" evidence="2">
    <location>
        <begin position="66"/>
        <end position="529"/>
    </location>
</feature>
<dbReference type="KEGG" id="nav:JQS30_07725"/>
<dbReference type="PANTHER" id="PTHR22642:SF2">
    <property type="entry name" value="PROTEIN LONG AFTER FAR-RED 3"/>
    <property type="match status" value="1"/>
</dbReference>
<dbReference type="AlphaFoldDB" id="A0A895XW61"/>
<dbReference type="Proteomes" id="UP000662939">
    <property type="component" value="Chromosome"/>
</dbReference>
<protein>
    <submittedName>
        <fullName evidence="3">Amidohydrolase family protein</fullName>
    </submittedName>
</protein>
<dbReference type="SUPFAM" id="SSF51338">
    <property type="entry name" value="Composite domain of metallo-dependent hydrolases"/>
    <property type="match status" value="1"/>
</dbReference>
<evidence type="ECO:0000256" key="1">
    <source>
        <dbReference type="SAM" id="MobiDB-lite"/>
    </source>
</evidence>
<proteinExistence type="predicted"/>
<dbReference type="SUPFAM" id="SSF51556">
    <property type="entry name" value="Metallo-dependent hydrolases"/>
    <property type="match status" value="1"/>
</dbReference>
<keyword evidence="4" id="KW-1185">Reference proteome</keyword>
<dbReference type="Gene3D" id="3.20.20.140">
    <property type="entry name" value="Metal-dependent hydrolases"/>
    <property type="match status" value="1"/>
</dbReference>
<dbReference type="GO" id="GO:0016810">
    <property type="term" value="F:hydrolase activity, acting on carbon-nitrogen (but not peptide) bonds"/>
    <property type="evidence" value="ECO:0007669"/>
    <property type="project" value="InterPro"/>
</dbReference>
<dbReference type="InterPro" id="IPR032466">
    <property type="entry name" value="Metal_Hydrolase"/>
</dbReference>
<name>A0A895XW61_9ACTN</name>
<feature type="region of interest" description="Disordered" evidence="1">
    <location>
        <begin position="1"/>
        <end position="22"/>
    </location>
</feature>
<evidence type="ECO:0000313" key="4">
    <source>
        <dbReference type="Proteomes" id="UP000662939"/>
    </source>
</evidence>
<dbReference type="PANTHER" id="PTHR22642">
    <property type="entry name" value="IMIDAZOLONEPROPIONASE"/>
    <property type="match status" value="1"/>
</dbReference>
<sequence length="535" mass="56381">MSASSDSTFPPHVSATPNAASGAETTLWRSKSVVSPVSRDADAIQTTGEFITWVGRASEAPASDTTVDLGATVVTPAFVDSHAHMLFTGSELSNPSLSAATSAESFLDIVASHAATLAPSDPVILRGWDETTWADATFPETEKLVNAAGGRDYYFPRACGHIGLASPSLVAAHPQLAQLDGYDAGGIMRQAAHRATFSLLTRHVGLSLRQSWNSAALKHAASLGVAAVVECAISTDDPYCEQDFQQLLALGERSDHPAVFGWWAELCAAEKARDLGAYGCGGDLNMDGSIGARTAALKEPYFDEESTSGHLYLTADQVHEHLLDCRRFGLPAAFHSIGDAATATVIDAFHKLAAHVDVEEIRLARHRVEHCEMVDKDLIAGLVKYGLYASVQPSFDAAWGGLEKMYASRLGKQRSLEANPLASLAGVGVPLAFGSDSPVTAIDPWGGVRAAVHLHNPTQRLGMATAFAAATRGGWRALGIDDAGAIMPGQRAHFAAWEIAQDSLDATGLPDIADQSVATPRCGATVSSGHLIHQN</sequence>
<gene>
    <name evidence="3" type="ORF">JQS30_07725</name>
</gene>
<evidence type="ECO:0000313" key="3">
    <source>
        <dbReference type="EMBL" id="QSB06766.1"/>
    </source>
</evidence>
<dbReference type="Gene3D" id="2.30.40.10">
    <property type="entry name" value="Urease, subunit C, domain 1"/>
    <property type="match status" value="1"/>
</dbReference>
<organism evidence="3 4">
    <name type="scientific">Natronoglycomyces albus</name>
    <dbReference type="NCBI Taxonomy" id="2811108"/>
    <lineage>
        <taxon>Bacteria</taxon>
        <taxon>Bacillati</taxon>
        <taxon>Actinomycetota</taxon>
        <taxon>Actinomycetes</taxon>
        <taxon>Glycomycetales</taxon>
        <taxon>Glycomycetaceae</taxon>
        <taxon>Natronoglycomyces</taxon>
    </lineage>
</organism>
<accession>A0A895XW61</accession>
<dbReference type="Pfam" id="PF07969">
    <property type="entry name" value="Amidohydro_3"/>
    <property type="match status" value="1"/>
</dbReference>
<evidence type="ECO:0000259" key="2">
    <source>
        <dbReference type="Pfam" id="PF07969"/>
    </source>
</evidence>